<dbReference type="EMBL" id="SJPH01000002">
    <property type="protein sequence ID" value="TWT47604.1"/>
    <property type="molecule type" value="Genomic_DNA"/>
</dbReference>
<dbReference type="OrthoDB" id="369355at2"/>
<dbReference type="RefSeq" id="WP_146572332.1">
    <property type="nucleotide sequence ID" value="NZ_SJPH01000002.1"/>
</dbReference>
<protein>
    <submittedName>
        <fullName evidence="1">Uncharacterized protein</fullName>
    </submittedName>
</protein>
<dbReference type="AlphaFoldDB" id="A0A5C5WAK6"/>
<reference evidence="1 2" key="1">
    <citation type="submission" date="2019-02" db="EMBL/GenBank/DDBJ databases">
        <title>Deep-cultivation of Planctomycetes and their phenomic and genomic characterization uncovers novel biology.</title>
        <authorList>
            <person name="Wiegand S."/>
            <person name="Jogler M."/>
            <person name="Boedeker C."/>
            <person name="Pinto D."/>
            <person name="Vollmers J."/>
            <person name="Rivas-Marin E."/>
            <person name="Kohn T."/>
            <person name="Peeters S.H."/>
            <person name="Heuer A."/>
            <person name="Rast P."/>
            <person name="Oberbeckmann S."/>
            <person name="Bunk B."/>
            <person name="Jeske O."/>
            <person name="Meyerdierks A."/>
            <person name="Storesund J.E."/>
            <person name="Kallscheuer N."/>
            <person name="Luecker S."/>
            <person name="Lage O.M."/>
            <person name="Pohl T."/>
            <person name="Merkel B.J."/>
            <person name="Hornburger P."/>
            <person name="Mueller R.-W."/>
            <person name="Bruemmer F."/>
            <person name="Labrenz M."/>
            <person name="Spormann A.M."/>
            <person name="Op Den Camp H."/>
            <person name="Overmann J."/>
            <person name="Amann R."/>
            <person name="Jetten M.S.M."/>
            <person name="Mascher T."/>
            <person name="Medema M.H."/>
            <person name="Devos D.P."/>
            <person name="Kaster A.-K."/>
            <person name="Ovreas L."/>
            <person name="Rohde M."/>
            <person name="Galperin M.Y."/>
            <person name="Jogler C."/>
        </authorList>
    </citation>
    <scope>NUCLEOTIDE SEQUENCE [LARGE SCALE GENOMIC DNA]</scope>
    <source>
        <strain evidence="1 2">Pla111</strain>
    </source>
</reference>
<keyword evidence="2" id="KW-1185">Reference proteome</keyword>
<evidence type="ECO:0000313" key="2">
    <source>
        <dbReference type="Proteomes" id="UP000318995"/>
    </source>
</evidence>
<organism evidence="1 2">
    <name type="scientific">Botrimarina hoheduenensis</name>
    <dbReference type="NCBI Taxonomy" id="2528000"/>
    <lineage>
        <taxon>Bacteria</taxon>
        <taxon>Pseudomonadati</taxon>
        <taxon>Planctomycetota</taxon>
        <taxon>Planctomycetia</taxon>
        <taxon>Pirellulales</taxon>
        <taxon>Lacipirellulaceae</taxon>
        <taxon>Botrimarina</taxon>
    </lineage>
</organism>
<proteinExistence type="predicted"/>
<evidence type="ECO:0000313" key="1">
    <source>
        <dbReference type="EMBL" id="TWT47604.1"/>
    </source>
</evidence>
<name>A0A5C5WAK6_9BACT</name>
<sequence length="75" mass="8211">MIGVLSLLVALTLSLLITRVAAMALMFTGLSREAAKFQARSAFTGVGYTTQESERTVNHPVRRRIIMALMLMGNI</sequence>
<comment type="caution">
    <text evidence="1">The sequence shown here is derived from an EMBL/GenBank/DDBJ whole genome shotgun (WGS) entry which is preliminary data.</text>
</comment>
<dbReference type="Proteomes" id="UP000318995">
    <property type="component" value="Unassembled WGS sequence"/>
</dbReference>
<gene>
    <name evidence="1" type="ORF">Pla111_12190</name>
</gene>
<accession>A0A5C5WAK6</accession>